<dbReference type="Pfam" id="PF17921">
    <property type="entry name" value="Integrase_H2C2"/>
    <property type="match status" value="1"/>
</dbReference>
<feature type="domain" description="Integrase zinc-binding" evidence="3">
    <location>
        <begin position="526"/>
        <end position="566"/>
    </location>
</feature>
<dbReference type="OrthoDB" id="2194291at2759"/>
<accession>A0A9Q3C717</accession>
<evidence type="ECO:0000259" key="2">
    <source>
        <dbReference type="Pfam" id="PF00078"/>
    </source>
</evidence>
<dbReference type="AlphaFoldDB" id="A0A9Q3C717"/>
<comment type="caution">
    <text evidence="4">The sequence shown here is derived from an EMBL/GenBank/DDBJ whole genome shotgun (WGS) entry which is preliminary data.</text>
</comment>
<dbReference type="Gene3D" id="3.30.70.270">
    <property type="match status" value="2"/>
</dbReference>
<sequence length="656" mass="75828">MPQDTENKNLGKHTQDAQTFLVTLTKGMAYIHGTDTKITVSIDNAQHPFIIGSGAHGSIVARNYMDHYLPNWEKQVFPTKAKNLKSASGKMTSIGTIIKEIIIPHRKGNIRLNQEFVLLEDAHIQGFVLGTDYQRMYCIKIYNSKNRHVTIGTKREKKFSLDIYQISTHDPLEELPNEFMEGQFSITLTIKQKLNLLNMLRKNRPAFAIGEEPLGKIRGHDIELYLDEERPYPPMLRRPPYQESLETSKGFEKHINELLEIDVIRNIGHNEIVEITTPVLMTWHDGRYRLCGNFRALNNYTKADRYPTPRLPHDLDKLVKAKYITKMDCMKGSNQNGVKPNSMKLLGIIFHMGIYEYTRMSFGIKNSPSHSQSIMDKIFQEEILEGWMVVYIVDLIIYSETSEDNIQYIDRVLNRRKNFRFSEWAKENGTPDSGDTGSGGTETPILGISSSELHNELFNAVMKTNVKHKQCSILLQLIQQKLRSPELQSKVGEPWYRDYKDNKCFFIDGLLYHREKHTSALTVVERDRISLILKECHDCPYMGHMSEESTKERVASTAWWPKWEQDYCRNQIINFAHITSSMYKLCSKDVLFEITKERRDSYETIKHELTNSPLHILPDFELAFKLYIDAAGSQGLGEVLHQRQIVDGELREGVIC</sequence>
<evidence type="ECO:0000313" key="4">
    <source>
        <dbReference type="EMBL" id="MBW0478399.1"/>
    </source>
</evidence>
<organism evidence="4 5">
    <name type="scientific">Austropuccinia psidii MF-1</name>
    <dbReference type="NCBI Taxonomy" id="1389203"/>
    <lineage>
        <taxon>Eukaryota</taxon>
        <taxon>Fungi</taxon>
        <taxon>Dikarya</taxon>
        <taxon>Basidiomycota</taxon>
        <taxon>Pucciniomycotina</taxon>
        <taxon>Pucciniomycetes</taxon>
        <taxon>Pucciniales</taxon>
        <taxon>Sphaerophragmiaceae</taxon>
        <taxon>Austropuccinia</taxon>
    </lineage>
</organism>
<dbReference type="Gene3D" id="1.10.340.70">
    <property type="match status" value="1"/>
</dbReference>
<dbReference type="InterPro" id="IPR043128">
    <property type="entry name" value="Rev_trsase/Diguanyl_cyclase"/>
</dbReference>
<keyword evidence="5" id="KW-1185">Reference proteome</keyword>
<dbReference type="Gene3D" id="3.10.10.10">
    <property type="entry name" value="HIV Type 1 Reverse Transcriptase, subunit A, domain 1"/>
    <property type="match status" value="1"/>
</dbReference>
<feature type="region of interest" description="Disordered" evidence="1">
    <location>
        <begin position="425"/>
        <end position="444"/>
    </location>
</feature>
<dbReference type="PANTHER" id="PTHR37984:SF5">
    <property type="entry name" value="PROTEIN NYNRIN-LIKE"/>
    <property type="match status" value="1"/>
</dbReference>
<dbReference type="Pfam" id="PF00078">
    <property type="entry name" value="RVT_1"/>
    <property type="match status" value="1"/>
</dbReference>
<dbReference type="EMBL" id="AVOT02005171">
    <property type="protein sequence ID" value="MBW0478399.1"/>
    <property type="molecule type" value="Genomic_DNA"/>
</dbReference>
<dbReference type="InterPro" id="IPR041588">
    <property type="entry name" value="Integrase_H2C2"/>
</dbReference>
<name>A0A9Q3C717_9BASI</name>
<dbReference type="InterPro" id="IPR043502">
    <property type="entry name" value="DNA/RNA_pol_sf"/>
</dbReference>
<reference evidence="4" key="1">
    <citation type="submission" date="2021-03" db="EMBL/GenBank/DDBJ databases">
        <title>Draft genome sequence of rust myrtle Austropuccinia psidii MF-1, a brazilian biotype.</title>
        <authorList>
            <person name="Quecine M.C."/>
            <person name="Pachon D.M.R."/>
            <person name="Bonatelli M.L."/>
            <person name="Correr F.H."/>
            <person name="Franceschini L.M."/>
            <person name="Leite T.F."/>
            <person name="Margarido G.R.A."/>
            <person name="Almeida C.A."/>
            <person name="Ferrarezi J.A."/>
            <person name="Labate C.A."/>
        </authorList>
    </citation>
    <scope>NUCLEOTIDE SEQUENCE</scope>
    <source>
        <strain evidence="4">MF-1</strain>
    </source>
</reference>
<dbReference type="InterPro" id="IPR000477">
    <property type="entry name" value="RT_dom"/>
</dbReference>
<evidence type="ECO:0000313" key="5">
    <source>
        <dbReference type="Proteomes" id="UP000765509"/>
    </source>
</evidence>
<dbReference type="SUPFAM" id="SSF56672">
    <property type="entry name" value="DNA/RNA polymerases"/>
    <property type="match status" value="2"/>
</dbReference>
<protein>
    <submittedName>
        <fullName evidence="4">Uncharacterized protein</fullName>
    </submittedName>
</protein>
<dbReference type="PANTHER" id="PTHR37984">
    <property type="entry name" value="PROTEIN CBG26694"/>
    <property type="match status" value="1"/>
</dbReference>
<gene>
    <name evidence="4" type="ORF">O181_018114</name>
</gene>
<dbReference type="InterPro" id="IPR050951">
    <property type="entry name" value="Retrovirus_Pol_polyprotein"/>
</dbReference>
<evidence type="ECO:0000259" key="3">
    <source>
        <dbReference type="Pfam" id="PF17921"/>
    </source>
</evidence>
<feature type="domain" description="Reverse transcriptase" evidence="2">
    <location>
        <begin position="286"/>
        <end position="420"/>
    </location>
</feature>
<proteinExistence type="predicted"/>
<dbReference type="CDD" id="cd01647">
    <property type="entry name" value="RT_LTR"/>
    <property type="match status" value="1"/>
</dbReference>
<evidence type="ECO:0000256" key="1">
    <source>
        <dbReference type="SAM" id="MobiDB-lite"/>
    </source>
</evidence>
<dbReference type="Proteomes" id="UP000765509">
    <property type="component" value="Unassembled WGS sequence"/>
</dbReference>